<reference evidence="1 2" key="1">
    <citation type="submission" date="2013-08" db="EMBL/GenBank/DDBJ databases">
        <authorList>
            <person name="Weinstock G."/>
            <person name="Sodergren E."/>
            <person name="Wylie T."/>
            <person name="Fulton L."/>
            <person name="Fulton R."/>
            <person name="Fronick C."/>
            <person name="O'Laughlin M."/>
            <person name="Godfrey J."/>
            <person name="Miner T."/>
            <person name="Herter B."/>
            <person name="Appelbaum E."/>
            <person name="Cordes M."/>
            <person name="Lek S."/>
            <person name="Wollam A."/>
            <person name="Pepin K.H."/>
            <person name="Palsikar V.B."/>
            <person name="Mitreva M."/>
            <person name="Wilson R.K."/>
        </authorList>
    </citation>
    <scope>NUCLEOTIDE SEQUENCE [LARGE SCALE GENOMIC DNA]</scope>
    <source>
        <strain evidence="1 2">F0041</strain>
    </source>
</reference>
<name>U2CAJ4_9BACE</name>
<accession>U2CAJ4</accession>
<evidence type="ECO:0000313" key="2">
    <source>
        <dbReference type="Proteomes" id="UP000016496"/>
    </source>
</evidence>
<organism evidence="1 2">
    <name type="scientific">Bacteroides pyogenes F0041</name>
    <dbReference type="NCBI Taxonomy" id="1321819"/>
    <lineage>
        <taxon>Bacteria</taxon>
        <taxon>Pseudomonadati</taxon>
        <taxon>Bacteroidota</taxon>
        <taxon>Bacteroidia</taxon>
        <taxon>Bacteroidales</taxon>
        <taxon>Bacteroidaceae</taxon>
        <taxon>Bacteroides</taxon>
    </lineage>
</organism>
<proteinExistence type="predicted"/>
<dbReference type="AlphaFoldDB" id="U2CAJ4"/>
<sequence length="63" mass="7146">MDMHPCCRSVYRRAIFPEPRGATDAASQADRRFPMAPRVAGKRLPAAIRKIGTPERIKIRLKN</sequence>
<dbReference type="Proteomes" id="UP000016496">
    <property type="component" value="Unassembled WGS sequence"/>
</dbReference>
<comment type="caution">
    <text evidence="1">The sequence shown here is derived from an EMBL/GenBank/DDBJ whole genome shotgun (WGS) entry which is preliminary data.</text>
</comment>
<dbReference type="HOGENOM" id="CLU_2876531_0_0_10"/>
<gene>
    <name evidence="1" type="ORF">HMPREF1981_03416</name>
</gene>
<protein>
    <submittedName>
        <fullName evidence="1">Uncharacterized protein</fullName>
    </submittedName>
</protein>
<evidence type="ECO:0000313" key="1">
    <source>
        <dbReference type="EMBL" id="ERI81028.1"/>
    </source>
</evidence>
<dbReference type="PATRIC" id="fig|1321819.3.peg.3147"/>
<dbReference type="EMBL" id="AWSV01000175">
    <property type="protein sequence ID" value="ERI81028.1"/>
    <property type="molecule type" value="Genomic_DNA"/>
</dbReference>